<dbReference type="SMR" id="A0AAC8YRZ2"/>
<feature type="transmembrane region" description="Helical" evidence="1">
    <location>
        <begin position="12"/>
        <end position="34"/>
    </location>
</feature>
<proteinExistence type="predicted"/>
<dbReference type="Proteomes" id="UP000577697">
    <property type="component" value="Unassembled WGS sequence"/>
</dbReference>
<evidence type="ECO:0000313" key="2">
    <source>
        <dbReference type="EMBL" id="AMS43193.1"/>
    </source>
</evidence>
<dbReference type="EMBL" id="JACICB010000008">
    <property type="protein sequence ID" value="MBB3706260.1"/>
    <property type="molecule type" value="Genomic_DNA"/>
</dbReference>
<dbReference type="RefSeq" id="WP_157097107.1">
    <property type="nucleotide sequence ID" value="NZ_CP015005.1"/>
</dbReference>
<reference evidence="3 5" key="2">
    <citation type="submission" date="2020-08" db="EMBL/GenBank/DDBJ databases">
        <title>Genomic Encyclopedia of Type Strains, Phase IV (KMG-IV): sequencing the most valuable type-strain genomes for metagenomic binning, comparative biology and taxonomic classification.</title>
        <authorList>
            <person name="Goeker M."/>
        </authorList>
    </citation>
    <scope>NUCLEOTIDE SEQUENCE [LARGE SCALE GENOMIC DNA]</scope>
    <source>
        <strain evidence="3 5">DSM 10368</strain>
    </source>
</reference>
<keyword evidence="1" id="KW-0472">Membrane</keyword>
<dbReference type="EMBL" id="CP015005">
    <property type="protein sequence ID" value="AMS43193.1"/>
    <property type="molecule type" value="Genomic_DNA"/>
</dbReference>
<gene>
    <name evidence="2" type="ORF">AA2016_4277</name>
    <name evidence="3" type="ORF">FHS67_002580</name>
</gene>
<sequence>MPPIGSNAKQSYVRIAVVSIYAALVFSFASLMSIDIARSETREIQNYVEDFLKNSRDKLLFDISSADAELQAARFIEHNFLAEASIGAAVNPNPPWQHPDPKRKSVVQETADKFRRDLEFTLKVSGSEIGVKDVSASIHLMTTADFVKRLCLWTKLASISKRREIIRQQIAITDNILTLLDSASKSLKNERDLLEMGVPPPFSTMLSSSSEHLTADDFAYLRQFAELDLKRLKELGSDLTPVSEGNDRAQAQADCRIHTFILDSFELDGDEFFTLIQVAEYGKRPIIVNLWNNFLDTIPLYINFVGKEFHKPDGINFVLDIIDDSVDSIEYGEDLIEEAAATRQPVEAKKEPLHDILATSLEGLYDAQGTNPGGSRYSGTCRITRIEGNKFQFDWSVGGIYEGTGSLEGRTITVDWGSADPVIYEVQNDGTLVGTWANGSATETLFPKKKG</sequence>
<evidence type="ECO:0000313" key="5">
    <source>
        <dbReference type="Proteomes" id="UP000577697"/>
    </source>
</evidence>
<name>A0AAC8YRZ2_AMIAI</name>
<accession>A0AAC8YRZ2</accession>
<keyword evidence="1" id="KW-1133">Transmembrane helix</keyword>
<dbReference type="AlphaFoldDB" id="A0AAC8YRZ2"/>
<keyword evidence="5" id="KW-1185">Reference proteome</keyword>
<evidence type="ECO:0000313" key="4">
    <source>
        <dbReference type="Proteomes" id="UP000075755"/>
    </source>
</evidence>
<evidence type="ECO:0000313" key="3">
    <source>
        <dbReference type="EMBL" id="MBB3706260.1"/>
    </source>
</evidence>
<reference evidence="2 4" key="1">
    <citation type="submission" date="2016-03" db="EMBL/GenBank/DDBJ databases">
        <title>Complete genome of Aminobacter aminovorans KCTC 2477.</title>
        <authorList>
            <person name="Kim K.M."/>
        </authorList>
    </citation>
    <scope>NUCLEOTIDE SEQUENCE [LARGE SCALE GENOMIC DNA]</scope>
    <source>
        <strain evidence="2 4">KCTC 2477</strain>
    </source>
</reference>
<keyword evidence="1" id="KW-0812">Transmembrane</keyword>
<protein>
    <submittedName>
        <fullName evidence="2">Uncharacterized protein</fullName>
    </submittedName>
</protein>
<organism evidence="2 4">
    <name type="scientific">Aminobacter aminovorans</name>
    <name type="common">Chelatobacter heintzii</name>
    <dbReference type="NCBI Taxonomy" id="83263"/>
    <lineage>
        <taxon>Bacteria</taxon>
        <taxon>Pseudomonadati</taxon>
        <taxon>Pseudomonadota</taxon>
        <taxon>Alphaproteobacteria</taxon>
        <taxon>Hyphomicrobiales</taxon>
        <taxon>Phyllobacteriaceae</taxon>
        <taxon>Aminobacter</taxon>
    </lineage>
</organism>
<dbReference type="Proteomes" id="UP000075755">
    <property type="component" value="Chromosome"/>
</dbReference>
<dbReference type="KEGG" id="aak:AA2016_4277"/>
<evidence type="ECO:0000256" key="1">
    <source>
        <dbReference type="SAM" id="Phobius"/>
    </source>
</evidence>